<keyword evidence="9" id="KW-1185">Reference proteome</keyword>
<proteinExistence type="inferred from homology"/>
<reference evidence="8 9" key="1">
    <citation type="submission" date="2017-05" db="EMBL/GenBank/DDBJ databases">
        <authorList>
            <person name="Varghese N."/>
            <person name="Submissions S."/>
        </authorList>
    </citation>
    <scope>NUCLEOTIDE SEQUENCE [LARGE SCALE GENOMIC DNA]</scope>
    <source>
        <strain evidence="8 9">DSM 26001</strain>
    </source>
</reference>
<dbReference type="PANTHER" id="PTHR43281">
    <property type="entry name" value="FARNESYL DIPHOSPHATE SYNTHASE"/>
    <property type="match status" value="1"/>
</dbReference>
<keyword evidence="3 7" id="KW-0808">Transferase</keyword>
<dbReference type="SUPFAM" id="SSF48576">
    <property type="entry name" value="Terpenoid synthases"/>
    <property type="match status" value="1"/>
</dbReference>
<accession>A0ABY1PU80</accession>
<dbReference type="InterPro" id="IPR008949">
    <property type="entry name" value="Isoprenoid_synthase_dom_sf"/>
</dbReference>
<dbReference type="PANTHER" id="PTHR43281:SF1">
    <property type="entry name" value="FARNESYL DIPHOSPHATE SYNTHASE"/>
    <property type="match status" value="1"/>
</dbReference>
<evidence type="ECO:0000256" key="1">
    <source>
        <dbReference type="ARBA" id="ARBA00001946"/>
    </source>
</evidence>
<dbReference type="EMBL" id="FXUL01000001">
    <property type="protein sequence ID" value="SMP43748.1"/>
    <property type="molecule type" value="Genomic_DNA"/>
</dbReference>
<evidence type="ECO:0000313" key="8">
    <source>
        <dbReference type="EMBL" id="SMP43748.1"/>
    </source>
</evidence>
<dbReference type="Pfam" id="PF00348">
    <property type="entry name" value="polyprenyl_synt"/>
    <property type="match status" value="1"/>
</dbReference>
<comment type="caution">
    <text evidence="8">The sequence shown here is derived from an EMBL/GenBank/DDBJ whole genome shotgun (WGS) entry which is preliminary data.</text>
</comment>
<dbReference type="PROSITE" id="PS00444">
    <property type="entry name" value="POLYPRENYL_SYNTHASE_2"/>
    <property type="match status" value="1"/>
</dbReference>
<comment type="similarity">
    <text evidence="2 7">Belongs to the FPP/GGPP synthase family.</text>
</comment>
<keyword evidence="5" id="KW-0460">Magnesium</keyword>
<evidence type="ECO:0000256" key="2">
    <source>
        <dbReference type="ARBA" id="ARBA00006706"/>
    </source>
</evidence>
<dbReference type="InterPro" id="IPR033749">
    <property type="entry name" value="Polyprenyl_synt_CS"/>
</dbReference>
<evidence type="ECO:0000256" key="6">
    <source>
        <dbReference type="ARBA" id="ARBA00023229"/>
    </source>
</evidence>
<dbReference type="Proteomes" id="UP001158049">
    <property type="component" value="Unassembled WGS sequence"/>
</dbReference>
<dbReference type="SFLD" id="SFLDS00005">
    <property type="entry name" value="Isoprenoid_Synthase_Type_I"/>
    <property type="match status" value="1"/>
</dbReference>
<keyword evidence="6" id="KW-0414">Isoprene biosynthesis</keyword>
<gene>
    <name evidence="8" type="ORF">SAMN06295970_101340</name>
</gene>
<dbReference type="CDD" id="cd00685">
    <property type="entry name" value="Trans_IPPS_HT"/>
    <property type="match status" value="1"/>
</dbReference>
<evidence type="ECO:0000256" key="4">
    <source>
        <dbReference type="ARBA" id="ARBA00022723"/>
    </source>
</evidence>
<evidence type="ECO:0000256" key="3">
    <source>
        <dbReference type="ARBA" id="ARBA00022679"/>
    </source>
</evidence>
<dbReference type="InterPro" id="IPR000092">
    <property type="entry name" value="Polyprenyl_synt"/>
</dbReference>
<evidence type="ECO:0000256" key="7">
    <source>
        <dbReference type="RuleBase" id="RU004466"/>
    </source>
</evidence>
<keyword evidence="4" id="KW-0479">Metal-binding</keyword>
<organism evidence="8 9">
    <name type="scientific">Noviherbaspirillum suwonense</name>
    <dbReference type="NCBI Taxonomy" id="1224511"/>
    <lineage>
        <taxon>Bacteria</taxon>
        <taxon>Pseudomonadati</taxon>
        <taxon>Pseudomonadota</taxon>
        <taxon>Betaproteobacteria</taxon>
        <taxon>Burkholderiales</taxon>
        <taxon>Oxalobacteraceae</taxon>
        <taxon>Noviherbaspirillum</taxon>
    </lineage>
</organism>
<name>A0ABY1PU80_9BURK</name>
<comment type="cofactor">
    <cofactor evidence="1">
        <name>Mg(2+)</name>
        <dbReference type="ChEBI" id="CHEBI:18420"/>
    </cofactor>
</comment>
<dbReference type="RefSeq" id="WP_283440485.1">
    <property type="nucleotide sequence ID" value="NZ_FXUL01000001.1"/>
</dbReference>
<evidence type="ECO:0000256" key="5">
    <source>
        <dbReference type="ARBA" id="ARBA00022842"/>
    </source>
</evidence>
<dbReference type="Gene3D" id="1.10.600.10">
    <property type="entry name" value="Farnesyl Diphosphate Synthase"/>
    <property type="match status" value="1"/>
</dbReference>
<protein>
    <submittedName>
        <fullName evidence="8">Geranylgeranyl diphosphate synthase, type II</fullName>
    </submittedName>
</protein>
<sequence>MLATHPSHVVNDWVAQTRPLVDAHLDEMLKPARPSPVIEAMRYSVLGPGKRIRPLLTLAVADFLGMRPAGALHVACAIEMIHAASLILDDLPCMDNDRERRDRLSTHAAYGEDLAILAAVSLLMQSQCVMASHQTLAPELRVRLIQLLCETIGPHGLSLGQYIDLSSKAQPASLAAITQIHHLKTGVLFVAAAKAACLMCAATPEQEERVVRFTTNLGLAFQLKDDLADLDEANLNLAARMGASSAERTFHGYLQAADAAIGNEQNAAVLQDFARTFFSKR</sequence>
<evidence type="ECO:0000313" key="9">
    <source>
        <dbReference type="Proteomes" id="UP001158049"/>
    </source>
</evidence>